<dbReference type="KEGG" id="buo:BRPE64_ACDS21970"/>
<keyword evidence="2 6" id="KW-0808">Transferase</keyword>
<evidence type="ECO:0000256" key="3">
    <source>
        <dbReference type="SAM" id="Coils"/>
    </source>
</evidence>
<dbReference type="STRING" id="758793.BRPE64_ACDS21970"/>
<dbReference type="Pfam" id="PF13578">
    <property type="entry name" value="Methyltransf_24"/>
    <property type="match status" value="1"/>
</dbReference>
<dbReference type="EMBL" id="AP013058">
    <property type="protein sequence ID" value="BAN23951.1"/>
    <property type="molecule type" value="Genomic_DNA"/>
</dbReference>
<gene>
    <name evidence="6" type="ORF">BRPE64_ACDS21970</name>
</gene>
<evidence type="ECO:0000256" key="1">
    <source>
        <dbReference type="ARBA" id="ARBA00022676"/>
    </source>
</evidence>
<dbReference type="InterPro" id="IPR001296">
    <property type="entry name" value="Glyco_trans_1"/>
</dbReference>
<accession>R4WXV1</accession>
<dbReference type="InterPro" id="IPR028098">
    <property type="entry name" value="Glyco_trans_4-like_N"/>
</dbReference>
<dbReference type="Proteomes" id="UP000013966">
    <property type="component" value="Chromosome 1"/>
</dbReference>
<dbReference type="Gene3D" id="3.40.50.150">
    <property type="entry name" value="Vaccinia Virus protein VP39"/>
    <property type="match status" value="1"/>
</dbReference>
<feature type="coiled-coil region" evidence="3">
    <location>
        <begin position="195"/>
        <end position="268"/>
    </location>
</feature>
<evidence type="ECO:0000313" key="6">
    <source>
        <dbReference type="EMBL" id="BAN23951.1"/>
    </source>
</evidence>
<reference evidence="6 7" key="1">
    <citation type="journal article" date="2013" name="Genome Announc.">
        <title>Complete Genome Sequence of Burkholderia sp. Strain RPE64, Bacterial Symbiont of the Bean Bug Riptortus pedestris.</title>
        <authorList>
            <person name="Shibata T.F."/>
            <person name="Maeda T."/>
            <person name="Nikoh N."/>
            <person name="Yamaguchi K."/>
            <person name="Oshima K."/>
            <person name="Hattori M."/>
            <person name="Nishiyama T."/>
            <person name="Hasebe M."/>
            <person name="Fukatsu T."/>
            <person name="Kikuchi Y."/>
            <person name="Shigenobu S."/>
        </authorList>
    </citation>
    <scope>NUCLEOTIDE SEQUENCE [LARGE SCALE GENOMIC DNA]</scope>
</reference>
<proteinExistence type="predicted"/>
<dbReference type="SUPFAM" id="SSF53335">
    <property type="entry name" value="S-adenosyl-L-methionine-dependent methyltransferases"/>
    <property type="match status" value="1"/>
</dbReference>
<dbReference type="Pfam" id="PF00534">
    <property type="entry name" value="Glycos_transf_1"/>
    <property type="match status" value="1"/>
</dbReference>
<keyword evidence="1" id="KW-0328">Glycosyltransferase</keyword>
<dbReference type="PANTHER" id="PTHR12526:SF510">
    <property type="entry name" value="D-INOSITOL 3-PHOSPHATE GLYCOSYLTRANSFERASE"/>
    <property type="match status" value="1"/>
</dbReference>
<feature type="domain" description="Glycosyl transferase family 1" evidence="4">
    <location>
        <begin position="966"/>
        <end position="1108"/>
    </location>
</feature>
<dbReference type="Pfam" id="PF13692">
    <property type="entry name" value="Glyco_trans_1_4"/>
    <property type="match status" value="1"/>
</dbReference>
<dbReference type="GO" id="GO:0016757">
    <property type="term" value="F:glycosyltransferase activity"/>
    <property type="evidence" value="ECO:0007669"/>
    <property type="project" value="UniProtKB-KW"/>
</dbReference>
<keyword evidence="3" id="KW-0175">Coiled coil</keyword>
<dbReference type="Pfam" id="PF13579">
    <property type="entry name" value="Glyco_trans_4_4"/>
    <property type="match status" value="1"/>
</dbReference>
<evidence type="ECO:0000259" key="4">
    <source>
        <dbReference type="Pfam" id="PF00534"/>
    </source>
</evidence>
<protein>
    <submittedName>
        <fullName evidence="6">Group 1 glycosyl transferase</fullName>
    </submittedName>
</protein>
<dbReference type="PANTHER" id="PTHR12526">
    <property type="entry name" value="GLYCOSYLTRANSFERASE"/>
    <property type="match status" value="1"/>
</dbReference>
<dbReference type="InterPro" id="IPR029063">
    <property type="entry name" value="SAM-dependent_MTases_sf"/>
</dbReference>
<reference evidence="6 7" key="2">
    <citation type="journal article" date="2018" name="Int. J. Syst. Evol. Microbiol.">
        <title>Burkholderia insecticola sp. nov., a gut symbiotic bacterium of the bean bug Riptortus pedestris.</title>
        <authorList>
            <person name="Takeshita K."/>
            <person name="Tamaki H."/>
            <person name="Ohbayashi T."/>
            <person name="Meng X.-Y."/>
            <person name="Sone T."/>
            <person name="Mitani Y."/>
            <person name="Peeters C."/>
            <person name="Kikuchi Y."/>
            <person name="Vandamme P."/>
        </authorList>
    </citation>
    <scope>NUCLEOTIDE SEQUENCE [LARGE SCALE GENOMIC DNA]</scope>
    <source>
        <strain evidence="6">RPE64</strain>
    </source>
</reference>
<organism evidence="6 7">
    <name type="scientific">Caballeronia insecticola</name>
    <dbReference type="NCBI Taxonomy" id="758793"/>
    <lineage>
        <taxon>Bacteria</taxon>
        <taxon>Pseudomonadati</taxon>
        <taxon>Pseudomonadota</taxon>
        <taxon>Betaproteobacteria</taxon>
        <taxon>Burkholderiales</taxon>
        <taxon>Burkholderiaceae</taxon>
        <taxon>Caballeronia</taxon>
    </lineage>
</organism>
<dbReference type="Gene3D" id="3.40.50.2000">
    <property type="entry name" value="Glycogen Phosphorylase B"/>
    <property type="match status" value="3"/>
</dbReference>
<evidence type="ECO:0000256" key="2">
    <source>
        <dbReference type="ARBA" id="ARBA00022679"/>
    </source>
</evidence>
<feature type="domain" description="Glycosyltransferase subfamily 4-like N-terminal" evidence="5">
    <location>
        <begin position="756"/>
        <end position="946"/>
    </location>
</feature>
<dbReference type="CDD" id="cd03823">
    <property type="entry name" value="GT4_ExpE7-like"/>
    <property type="match status" value="1"/>
</dbReference>
<sequence>MIRPATVVELGTHNGFSYGVWCQAVERLKLVARCYAVDTWKGDSHTGAYDDSVFRELLEYNQETYPAFSSLIRSSFDEALDHFADGSIDLLHIDGQHDFESVRRDFASWQKKMSARGVVVMHDTNVRERDFGVWRFWTEISRQFPSFEFPHGYGLGILAVGEQIPDDLRQLFETKGETANEIRESYARLGRAIALQQAQNEMRAAFDQRELELQRTQRLLEAADENLEHQHSEFTELAVQNERLEHQLEQEKSRADELESELALEKDARRLAADSVRHASDEVEALRSSTSWRLTAPVRYASTSMRRPRAAMSRARLLSRVFVNSVHQHGLNHTLHKMVAASRRDGLGGLLRGGAGGTALMAPTFESSLPIQPAIERLALRVLIIAETSIPQCLKYRVTQKQRMIESLGIDCSVASWTDTRTCMDLLQTHSLVIFYRVPGFPGPMQMVAHAKALGLVTLWEVDDLIFDAEKYILNSNLRDVGLEAKRGVLAGVPLYRQMMLACDFSIASTAGLSDAMLEAGVQKTFVIENALDAETVRVAGGINATPKRKKDKFVRIVYGSGTKTHDADFRVAAAGIKMVLRQRPNVKLRIIGELGLPDDYADVSSQIERLPSSSYAGYLSRLAECDISIAPLEESIFNDAKSNIKYLEASVVKLPSVCSPAAAFRSAIRHGDTGFLAETPAAWSEALLALIDDTDLRRDMAARAYEHVNADYSPLAISERQVAPLLAPYRRKPAKLRVLGVNVYFEPRSFGGATIIAEAVAKRINATVDMEYFMFTSLPADQVHAYSLVRYEARAGGVFGMGLPHEPDPASGFENPKSVKSFRDAVRAVRPDVVHLHSIQGIGASIAEVCQEEKIPFVVTLHDAWWICGRQFMITGDQRYCFQRKIDLNVCSKCVDDPGLNTYRQFRLHDILKSAAMLLVPSEFFRGLFMDNGFDPAKIVLNKNGIQAPEHRLERAPLTGRTLRFGYVGGETPIKGAQLIKEAFKSLSRSDYELTVVDNARNLGMHTIETHTWKVPGKLHVVPAYTQETIDEFFAGIDVLLFPTQCKESFGMTVREALVRDVWVISTDAGGAVEDIVPGENGEIIALKDDPSELAAAISALLDNPRRLDGYRNPHKDSIRFFDAQATELHGLLKEVVAHGQSDAPVATTSL</sequence>
<dbReference type="PATRIC" id="fig|758793.3.peg.2200"/>
<name>R4WXV1_9BURK</name>
<evidence type="ECO:0000259" key="5">
    <source>
        <dbReference type="Pfam" id="PF13579"/>
    </source>
</evidence>
<dbReference type="AlphaFoldDB" id="R4WXV1"/>
<evidence type="ECO:0000313" key="7">
    <source>
        <dbReference type="Proteomes" id="UP000013966"/>
    </source>
</evidence>
<keyword evidence="7" id="KW-1185">Reference proteome</keyword>
<dbReference type="SUPFAM" id="SSF53756">
    <property type="entry name" value="UDP-Glycosyltransferase/glycogen phosphorylase"/>
    <property type="match status" value="2"/>
</dbReference>
<dbReference type="HOGENOM" id="CLU_007197_0_0_4"/>